<dbReference type="PANTHER" id="PTHR35788:SF1">
    <property type="entry name" value="EXPORTED PROTEIN"/>
    <property type="match status" value="1"/>
</dbReference>
<evidence type="ECO:0000313" key="5">
    <source>
        <dbReference type="Proteomes" id="UP000763557"/>
    </source>
</evidence>
<comment type="caution">
    <text evidence="4">The sequence shown here is derived from an EMBL/GenBank/DDBJ whole genome shotgun (WGS) entry which is preliminary data.</text>
</comment>
<keyword evidence="5" id="KW-1185">Reference proteome</keyword>
<feature type="region of interest" description="Disordered" evidence="1">
    <location>
        <begin position="52"/>
        <end position="76"/>
    </location>
</feature>
<feature type="region of interest" description="Disordered" evidence="1">
    <location>
        <begin position="568"/>
        <end position="635"/>
    </location>
</feature>
<evidence type="ECO:0000313" key="4">
    <source>
        <dbReference type="EMBL" id="NRN63871.1"/>
    </source>
</evidence>
<name>A0ABX2EYM4_9PSEU</name>
<dbReference type="EMBL" id="JAAATY010000002">
    <property type="protein sequence ID" value="NRN63871.1"/>
    <property type="molecule type" value="Genomic_DNA"/>
</dbReference>
<reference evidence="4 5" key="1">
    <citation type="submission" date="2020-01" db="EMBL/GenBank/DDBJ databases">
        <title>Kibdelosporangium persica a novel Actinomycetes from a hot desert in Iran.</title>
        <authorList>
            <person name="Safaei N."/>
            <person name="Zaburannyi N."/>
            <person name="Mueller R."/>
            <person name="Wink J."/>
        </authorList>
    </citation>
    <scope>NUCLEOTIDE SEQUENCE [LARGE SCALE GENOMIC DNA]</scope>
    <source>
        <strain evidence="4 5">4NS15</strain>
    </source>
</reference>
<keyword evidence="2" id="KW-1133">Transmembrane helix</keyword>
<dbReference type="Pfam" id="PF12229">
    <property type="entry name" value="PG_binding_4"/>
    <property type="match status" value="2"/>
</dbReference>
<evidence type="ECO:0000259" key="3">
    <source>
        <dbReference type="Pfam" id="PF12229"/>
    </source>
</evidence>
<feature type="compositionally biased region" description="Basic and acidic residues" evidence="1">
    <location>
        <begin position="1"/>
        <end position="14"/>
    </location>
</feature>
<dbReference type="Proteomes" id="UP000763557">
    <property type="component" value="Unassembled WGS sequence"/>
</dbReference>
<accession>A0ABX2EYM4</accession>
<feature type="compositionally biased region" description="Basic and acidic residues" evidence="1">
    <location>
        <begin position="603"/>
        <end position="619"/>
    </location>
</feature>
<dbReference type="RefSeq" id="WP_246364920.1">
    <property type="nucleotide sequence ID" value="NZ_CBCSGW010000043.1"/>
</dbReference>
<keyword evidence="2" id="KW-0812">Transmembrane</keyword>
<feature type="domain" description="YoaR-like putative peptidoglycan binding" evidence="3">
    <location>
        <begin position="309"/>
        <end position="388"/>
    </location>
</feature>
<proteinExistence type="predicted"/>
<organism evidence="4 5">
    <name type="scientific">Kibdelosporangium persicum</name>
    <dbReference type="NCBI Taxonomy" id="2698649"/>
    <lineage>
        <taxon>Bacteria</taxon>
        <taxon>Bacillati</taxon>
        <taxon>Actinomycetota</taxon>
        <taxon>Actinomycetes</taxon>
        <taxon>Pseudonocardiales</taxon>
        <taxon>Pseudonocardiaceae</taxon>
        <taxon>Kibdelosporangium</taxon>
    </lineage>
</organism>
<dbReference type="InterPro" id="IPR052913">
    <property type="entry name" value="Glycopeptide_resist_protein"/>
</dbReference>
<dbReference type="Pfam" id="PF04294">
    <property type="entry name" value="VanW"/>
    <property type="match status" value="1"/>
</dbReference>
<sequence>MPEQHHWPESHSEQTDVLPAVNVQPSTPGVDHTVVHGVPAFQATSAYDEPTVRWGDQQQPAAEQPADGTDGNGRKKKNLRKTAMAAGAVLGVLGVLYLVDVLVSQGDVPRGVTVAGVEVGGMTRAAAEKKLREEIEPRLNQPIQLKAGDFTTELEPAKAGLAPDWARTLDAAGEQPINPITRLTSFFSDREVGFATQTDQKALEGAVEQVRAKVDQDPVEGSIKFDGATPSVVEAKQGRKLDAKGASDQIVAEWVNGQPIELPVATTPVKIAPEAVQAALEKAKVATSGPLVLKGEGKDVTLTPTQIATALRFEPEDNNLVAKVDNAKIVEVAGPQLKSTEKEGKDATIVFEGGRPAVHPSEDGKTVNWDPSLATFAEVAQKQDGRELKLQYTVKPAKVTTEQANALGIKEVIGEFTTGGFAPDSGVNIRTVAQKVQGAIVKPGETFSLNGFTGPRGTAQGYVEAGVIKDGAPGREVGGGISQFATTLYNAAYFAGMKDAGHKEHSYYISRYHKAREATVFQDHAGRSVIDLKFTNDAQTGIAIQTAWSPGSITVKIWGTKRYIVESVTGPETNPTPPTEKAGPAENCKPSNGAPGFTVTDTRIIKDLGGREIRRENRTVKYNPQPKITCPPPPA</sequence>
<feature type="transmembrane region" description="Helical" evidence="2">
    <location>
        <begin position="83"/>
        <end position="103"/>
    </location>
</feature>
<dbReference type="PANTHER" id="PTHR35788">
    <property type="entry name" value="EXPORTED PROTEIN-RELATED"/>
    <property type="match status" value="1"/>
</dbReference>
<gene>
    <name evidence="4" type="ORF">GC106_10730</name>
</gene>
<dbReference type="InterPro" id="IPR007391">
    <property type="entry name" value="Vancomycin_resist_VanW"/>
</dbReference>
<feature type="compositionally biased region" description="Low complexity" evidence="1">
    <location>
        <begin position="57"/>
        <end position="66"/>
    </location>
</feature>
<dbReference type="InterPro" id="IPR022029">
    <property type="entry name" value="YoaR-like_PG-bd"/>
</dbReference>
<feature type="region of interest" description="Disordered" evidence="1">
    <location>
        <begin position="1"/>
        <end position="33"/>
    </location>
</feature>
<evidence type="ECO:0000256" key="1">
    <source>
        <dbReference type="SAM" id="MobiDB-lite"/>
    </source>
</evidence>
<protein>
    <submittedName>
        <fullName evidence="4">Vancomycin resistance protein YoaR</fullName>
    </submittedName>
</protein>
<keyword evidence="2" id="KW-0472">Membrane</keyword>
<evidence type="ECO:0000256" key="2">
    <source>
        <dbReference type="SAM" id="Phobius"/>
    </source>
</evidence>
<feature type="domain" description="YoaR-like putative peptidoglycan binding" evidence="3">
    <location>
        <begin position="180"/>
        <end position="258"/>
    </location>
</feature>